<dbReference type="InterPro" id="IPR036568">
    <property type="entry name" value="GGCT-like_sf"/>
</dbReference>
<dbReference type="InterPro" id="IPR009288">
    <property type="entry name" value="AIG2-like_dom"/>
</dbReference>
<accession>A0A7T0DTB2</accession>
<proteinExistence type="predicted"/>
<reference evidence="2" key="1">
    <citation type="submission" date="2020-09" db="EMBL/GenBank/DDBJ databases">
        <title>First Report of a novel Colistin-Resistant species of Enterobacter cloacae complex Producing MCR-5 isolated from hospital sewage water.</title>
        <authorList>
            <person name="Zhou K."/>
        </authorList>
    </citation>
    <scope>NUCLEOTIDE SEQUENCE [LARGE SCALE GENOMIC DNA]</scope>
    <source>
        <strain evidence="2">HSW1412</strain>
    </source>
</reference>
<protein>
    <submittedName>
        <fullName evidence="2">Gamma-glutamylcyclotransferase</fullName>
    </submittedName>
</protein>
<keyword evidence="2" id="KW-0808">Transferase</keyword>
<dbReference type="AlphaFoldDB" id="A0A7T0DTB2"/>
<evidence type="ECO:0000313" key="2">
    <source>
        <dbReference type="EMBL" id="QPJ99013.1"/>
    </source>
</evidence>
<dbReference type="SUPFAM" id="SSF110857">
    <property type="entry name" value="Gamma-glutamyl cyclotransferase-like"/>
    <property type="match status" value="1"/>
</dbReference>
<evidence type="ECO:0000259" key="1">
    <source>
        <dbReference type="Pfam" id="PF06094"/>
    </source>
</evidence>
<dbReference type="Pfam" id="PF06094">
    <property type="entry name" value="GGACT"/>
    <property type="match status" value="1"/>
</dbReference>
<dbReference type="InterPro" id="IPR013024">
    <property type="entry name" value="GGCT-like"/>
</dbReference>
<gene>
    <name evidence="2" type="ORF">IDM36_13875</name>
</gene>
<sequence>MDSLFVYGTLRPGHVNAYILEDVGGEWLAGSVKGTFYERGWGAAADFPGIVLDEEGTSVEGFLFLSPHLDAHWPMLDEFEDGYDRVEVNVTTQGGKQIQAWIYQLQPRSE</sequence>
<dbReference type="Gene3D" id="3.10.490.10">
    <property type="entry name" value="Gamma-glutamyl cyclotransferase-like"/>
    <property type="match status" value="1"/>
</dbReference>
<dbReference type="GO" id="GO:0016740">
    <property type="term" value="F:transferase activity"/>
    <property type="evidence" value="ECO:0007669"/>
    <property type="project" value="UniProtKB-KW"/>
</dbReference>
<name>A0A7T0DTB2_9ENTR</name>
<dbReference type="EMBL" id="CP061801">
    <property type="protein sequence ID" value="QPJ99013.1"/>
    <property type="molecule type" value="Genomic_DNA"/>
</dbReference>
<organism evidence="2">
    <name type="scientific">Enterobacter mori</name>
    <dbReference type="NCBI Taxonomy" id="539813"/>
    <lineage>
        <taxon>Bacteria</taxon>
        <taxon>Pseudomonadati</taxon>
        <taxon>Pseudomonadota</taxon>
        <taxon>Gammaproteobacteria</taxon>
        <taxon>Enterobacterales</taxon>
        <taxon>Enterobacteriaceae</taxon>
        <taxon>Enterobacter</taxon>
    </lineage>
</organism>
<dbReference type="CDD" id="cd06661">
    <property type="entry name" value="GGCT_like"/>
    <property type="match status" value="1"/>
</dbReference>
<feature type="domain" description="Gamma-glutamylcyclotransferase AIG2-like" evidence="1">
    <location>
        <begin position="4"/>
        <end position="107"/>
    </location>
</feature>